<keyword evidence="5 16" id="KW-0489">Methyltransferase</keyword>
<evidence type="ECO:0000259" key="15">
    <source>
        <dbReference type="Pfam" id="PF08267"/>
    </source>
</evidence>
<evidence type="ECO:0000256" key="4">
    <source>
        <dbReference type="ARBA" id="ARBA00012034"/>
    </source>
</evidence>
<evidence type="ECO:0000256" key="5">
    <source>
        <dbReference type="ARBA" id="ARBA00022603"/>
    </source>
</evidence>
<evidence type="ECO:0000256" key="11">
    <source>
        <dbReference type="PIRSR" id="PIRSR000382-1"/>
    </source>
</evidence>
<dbReference type="InterPro" id="IPR006276">
    <property type="entry name" value="Cobalamin-indep_Met_synthase"/>
</dbReference>
<feature type="binding site" evidence="11">
    <location>
        <position position="566"/>
    </location>
    <ligand>
        <name>5-methyltetrahydropteroyltri-L-glutamate</name>
        <dbReference type="ChEBI" id="CHEBI:58207"/>
    </ligand>
</feature>
<evidence type="ECO:0000256" key="1">
    <source>
        <dbReference type="ARBA" id="ARBA00002777"/>
    </source>
</evidence>
<evidence type="ECO:0000256" key="10">
    <source>
        <dbReference type="ARBA" id="ARBA00023167"/>
    </source>
</evidence>
<name>A0A6A7G2E5_9CRUS</name>
<dbReference type="PANTHER" id="PTHR30519">
    <property type="entry name" value="5-METHYLTETRAHYDROPTEROYLTRIGLUTAMATE--HOMOCYSTEINE METHYLTRANSFERASE"/>
    <property type="match status" value="1"/>
</dbReference>
<accession>A0A6A7G2E5</accession>
<evidence type="ECO:0000256" key="13">
    <source>
        <dbReference type="PIRSR" id="PIRSR000382-3"/>
    </source>
</evidence>
<comment type="similarity">
    <text evidence="3">Belongs to the vitamin-B12 independent methionine synthase family.</text>
</comment>
<feature type="domain" description="Cobalamin-independent methionine synthase MetE C-terminal/archaeal" evidence="14">
    <location>
        <begin position="429"/>
        <end position="754"/>
    </location>
</feature>
<dbReference type="AlphaFoldDB" id="A0A6A7G2E5"/>
<dbReference type="NCBIfam" id="NF003556">
    <property type="entry name" value="PRK05222.1"/>
    <property type="match status" value="1"/>
</dbReference>
<dbReference type="GO" id="GO:0003871">
    <property type="term" value="F:5-methyltetrahydropteroyltriglutamate-homocysteine S-methyltransferase activity"/>
    <property type="evidence" value="ECO:0007669"/>
    <property type="project" value="UniProtKB-EC"/>
</dbReference>
<dbReference type="PIRSF" id="PIRSF000382">
    <property type="entry name" value="MeTrfase_B12_ind"/>
    <property type="match status" value="1"/>
</dbReference>
<evidence type="ECO:0000256" key="3">
    <source>
        <dbReference type="ARBA" id="ARBA00009553"/>
    </source>
</evidence>
<evidence type="ECO:0000256" key="2">
    <source>
        <dbReference type="ARBA" id="ARBA00004681"/>
    </source>
</evidence>
<comment type="function">
    <text evidence="1">Catalyzes the transfer of a methyl group from 5-methyltetrahydrofolate to homocysteine resulting in methionine formation.</text>
</comment>
<evidence type="ECO:0000256" key="6">
    <source>
        <dbReference type="ARBA" id="ARBA00022605"/>
    </source>
</evidence>
<dbReference type="Pfam" id="PF08267">
    <property type="entry name" value="Meth_synt_1"/>
    <property type="match status" value="1"/>
</dbReference>
<organism evidence="16">
    <name type="scientific">Hirondellea gigas</name>
    <dbReference type="NCBI Taxonomy" id="1518452"/>
    <lineage>
        <taxon>Eukaryota</taxon>
        <taxon>Metazoa</taxon>
        <taxon>Ecdysozoa</taxon>
        <taxon>Arthropoda</taxon>
        <taxon>Crustacea</taxon>
        <taxon>Multicrustacea</taxon>
        <taxon>Malacostraca</taxon>
        <taxon>Eumalacostraca</taxon>
        <taxon>Peracarida</taxon>
        <taxon>Amphipoda</taxon>
        <taxon>Amphilochidea</taxon>
        <taxon>Lysianassida</taxon>
        <taxon>Lysianassidira</taxon>
        <taxon>Lysianassoidea</taxon>
        <taxon>Lysianassidae</taxon>
        <taxon>Hirondellea</taxon>
    </lineage>
</organism>
<keyword evidence="8 12" id="KW-0479">Metal-binding</keyword>
<evidence type="ECO:0000256" key="7">
    <source>
        <dbReference type="ARBA" id="ARBA00022679"/>
    </source>
</evidence>
<feature type="binding site" evidence="11">
    <location>
        <position position="122"/>
    </location>
    <ligand>
        <name>5-methyltetrahydropteroyltri-L-glutamate</name>
        <dbReference type="ChEBI" id="CHEBI:58207"/>
    </ligand>
</feature>
<dbReference type="GO" id="GO:0009086">
    <property type="term" value="P:methionine biosynthetic process"/>
    <property type="evidence" value="ECO:0007669"/>
    <property type="project" value="UniProtKB-KW"/>
</dbReference>
<keyword evidence="10" id="KW-0486">Methionine biosynthesis</keyword>
<evidence type="ECO:0000313" key="16">
    <source>
        <dbReference type="EMBL" id="LAC25148.1"/>
    </source>
</evidence>
<comment type="pathway">
    <text evidence="2">Amino-acid biosynthesis; L-methionine biosynthesis via de novo pathway; L-methionine from L-homocysteine (MetE route): step 1/1.</text>
</comment>
<evidence type="ECO:0000256" key="9">
    <source>
        <dbReference type="ARBA" id="ARBA00022833"/>
    </source>
</evidence>
<dbReference type="CDD" id="cd03311">
    <property type="entry name" value="CIMS_C_terminal_like"/>
    <property type="match status" value="1"/>
</dbReference>
<feature type="binding site" evidence="12">
    <location>
        <position position="648"/>
    </location>
    <ligand>
        <name>Zn(2+)</name>
        <dbReference type="ChEBI" id="CHEBI:29105"/>
        <label>1</label>
        <note>catalytic</note>
    </ligand>
</feature>
<protein>
    <recommendedName>
        <fullName evidence="4">5-methyltetrahydropteroyltriglutamate--homocysteine S-methyltransferase</fullName>
        <ecNumber evidence="4">2.1.1.14</ecNumber>
    </recommendedName>
</protein>
<comment type="cofactor">
    <cofactor evidence="12">
        <name>Zn(2+)</name>
        <dbReference type="ChEBI" id="CHEBI:29105"/>
    </cofactor>
    <text evidence="12">Binds 2 Zn(2+) ions per subunit.</text>
</comment>
<dbReference type="InterPro" id="IPR002629">
    <property type="entry name" value="Met_Synth_C/arc"/>
</dbReference>
<feature type="domain" description="Cobalamin-independent methionine synthase MetE N-terminal" evidence="15">
    <location>
        <begin position="4"/>
        <end position="318"/>
    </location>
</feature>
<proteinExistence type="evidence at transcript level"/>
<feature type="binding site" evidence="11">
    <location>
        <position position="604"/>
    </location>
    <ligand>
        <name>L-methionine</name>
        <dbReference type="ChEBI" id="CHEBI:57844"/>
    </ligand>
</feature>
<sequence>MKVVTIGYPRIGLRRELKKSLELYWKGSCSFEKLLSVSQSVFFEALRDQANAEVDVVGVGSHTLYDHVLDWTLRLGLIPKRFRSEEFQQKAAVENRLQLYFAMARGVPGIAALDMTKWFNTNYHNLTPEIDQETLSTAVSRCDWSDYLLLITDAVKEIGANRVSAEVLGPFTVAQRAALTDVSIVDVVRELIPIYKKLLKDIHDLNVSEVQLHEPAFVLETFHTDEFRLLASEVFAQFGSIGVPINLVTYFDDLGDSYPWVVNLPGLKAISLDFTRGNNLELIKKHGFPENIRLGAGIVDGRSVWSNLRHQTSLYRSIKALVSPKTEISIQPSCSFQFIPIDVTVEKEALELLNSFPKKNVSLRFARQKLKDLRAFATEFSNDDVAIGSTISETSERHSDEPDEKLLNRSVPFDERRPLQLPELRNVLFPTSTIGSFPQTKEMRRIRLKFRKKQISEEEYYRAVDDYITYCIGVQEGIGLDVLVHGEPERSDMIEYFAEKMDGFLFTTNGWVQSYGSRYVRPPIIRGDVARRNNKPMTVREFVVAQSKTSQPVKGMLTGPVTILNWSFPRKDLSLKSQAFQIGAALRGEVKDLDDAGCRVIQVDEPALREGLPLRISRRSEYLSWSVRAFRLATSIARPETHIITHFCYSDFGDIIDAIKAMDVDQITIENSRSDDAMLKEFESYGLVPDFAPGVYDVHSTVIPTVNDFLKHLHSMKNCKLRNEGFWVVPDCGLKTRNWKEVIRSLRNLVNATELLRNSLSSKM</sequence>
<feature type="binding site" evidence="11">
    <location>
        <position position="604"/>
    </location>
    <ligand>
        <name>L-homocysteine</name>
        <dbReference type="ChEBI" id="CHEBI:58199"/>
    </ligand>
</feature>
<dbReference type="UniPathway" id="UPA00051">
    <property type="reaction ID" value="UER00082"/>
</dbReference>
<dbReference type="GO" id="GO:0008270">
    <property type="term" value="F:zinc ion binding"/>
    <property type="evidence" value="ECO:0007669"/>
    <property type="project" value="InterPro"/>
</dbReference>
<feature type="binding site" evidence="12">
    <location>
        <position position="646"/>
    </location>
    <ligand>
        <name>Zn(2+)</name>
        <dbReference type="ChEBI" id="CHEBI:29105"/>
        <label>1</label>
        <note>catalytic</note>
    </ligand>
</feature>
<feature type="binding site" evidence="12">
    <location>
        <position position="732"/>
    </location>
    <ligand>
        <name>Zn(2+)</name>
        <dbReference type="ChEBI" id="CHEBI:29105"/>
        <label>1</label>
        <note>catalytic</note>
    </ligand>
</feature>
<feature type="binding site" evidence="11">
    <location>
        <begin position="434"/>
        <end position="436"/>
    </location>
    <ligand>
        <name>L-methionine</name>
        <dbReference type="ChEBI" id="CHEBI:57844"/>
    </ligand>
</feature>
<feature type="binding site" evidence="11">
    <location>
        <begin position="434"/>
        <end position="436"/>
    </location>
    <ligand>
        <name>L-homocysteine</name>
        <dbReference type="ChEBI" id="CHEBI:58199"/>
    </ligand>
</feature>
<dbReference type="EMBL" id="IACT01006006">
    <property type="protein sequence ID" value="LAC25148.1"/>
    <property type="molecule type" value="mRNA"/>
</dbReference>
<evidence type="ECO:0000256" key="8">
    <source>
        <dbReference type="ARBA" id="ARBA00022723"/>
    </source>
</evidence>
<dbReference type="Gene3D" id="3.20.20.210">
    <property type="match status" value="2"/>
</dbReference>
<evidence type="ECO:0000259" key="14">
    <source>
        <dbReference type="Pfam" id="PF01717"/>
    </source>
</evidence>
<dbReference type="InterPro" id="IPR013215">
    <property type="entry name" value="Cbl-indep_Met_Synth_N"/>
</dbReference>
<dbReference type="GO" id="GO:0032259">
    <property type="term" value="P:methylation"/>
    <property type="evidence" value="ECO:0007669"/>
    <property type="project" value="UniProtKB-KW"/>
</dbReference>
<feature type="binding site" evidence="11">
    <location>
        <position position="18"/>
    </location>
    <ligand>
        <name>5-methyltetrahydropteroyltri-L-glutamate</name>
        <dbReference type="ChEBI" id="CHEBI:58207"/>
    </ligand>
</feature>
<reference evidence="16" key="1">
    <citation type="submission" date="2017-11" db="EMBL/GenBank/DDBJ databases">
        <title>The sensing device of the deep-sea amphipod.</title>
        <authorList>
            <person name="Kobayashi H."/>
            <person name="Nagahama T."/>
            <person name="Arai W."/>
            <person name="Sasagawa Y."/>
            <person name="Umeda M."/>
            <person name="Hayashi T."/>
            <person name="Nikaido I."/>
            <person name="Watanabe H."/>
            <person name="Oguri K."/>
            <person name="Kitazato H."/>
            <person name="Fujioka K."/>
            <person name="Kido Y."/>
            <person name="Takami H."/>
        </authorList>
    </citation>
    <scope>NUCLEOTIDE SEQUENCE</scope>
    <source>
        <tissue evidence="16">Whole body</tissue>
    </source>
</reference>
<feature type="binding site" evidence="12">
    <location>
        <position position="670"/>
    </location>
    <ligand>
        <name>Zn(2+)</name>
        <dbReference type="ChEBI" id="CHEBI:29105"/>
        <label>1</label>
        <note>catalytic</note>
    </ligand>
</feature>
<keyword evidence="7 16" id="KW-0808">Transferase</keyword>
<keyword evidence="9 12" id="KW-0862">Zinc</keyword>
<feature type="binding site" evidence="11">
    <location>
        <position position="487"/>
    </location>
    <ligand>
        <name>L-methionine</name>
        <dbReference type="ChEBI" id="CHEBI:57844"/>
    </ligand>
</feature>
<evidence type="ECO:0000256" key="12">
    <source>
        <dbReference type="PIRSR" id="PIRSR000382-2"/>
    </source>
</evidence>
<dbReference type="Pfam" id="PF01717">
    <property type="entry name" value="Meth_synt_2"/>
    <property type="match status" value="1"/>
</dbReference>
<dbReference type="InterPro" id="IPR038071">
    <property type="entry name" value="UROD/MetE-like_sf"/>
</dbReference>
<keyword evidence="6" id="KW-0028">Amino-acid biosynthesis</keyword>
<dbReference type="EC" id="2.1.1.14" evidence="4"/>
<dbReference type="SUPFAM" id="SSF51726">
    <property type="entry name" value="UROD/MetE-like"/>
    <property type="match status" value="2"/>
</dbReference>
<feature type="active site" description="Proton donor" evidence="13">
    <location>
        <position position="699"/>
    </location>
</feature>